<dbReference type="AlphaFoldDB" id="A0A930YGQ0"/>
<protein>
    <submittedName>
        <fullName evidence="1">DUF488 family protein</fullName>
    </submittedName>
</protein>
<dbReference type="PANTHER" id="PTHR36849:SF1">
    <property type="entry name" value="CYTOPLASMIC PROTEIN"/>
    <property type="match status" value="1"/>
</dbReference>
<dbReference type="Proteomes" id="UP000660668">
    <property type="component" value="Unassembled WGS sequence"/>
</dbReference>
<dbReference type="EMBL" id="JADKPO010000001">
    <property type="protein sequence ID" value="MBF4766272.1"/>
    <property type="molecule type" value="Genomic_DNA"/>
</dbReference>
<organism evidence="1 2">
    <name type="scientific">Nocardioides agariphilus</name>
    <dbReference type="NCBI Taxonomy" id="433664"/>
    <lineage>
        <taxon>Bacteria</taxon>
        <taxon>Bacillati</taxon>
        <taxon>Actinomycetota</taxon>
        <taxon>Actinomycetes</taxon>
        <taxon>Propionibacteriales</taxon>
        <taxon>Nocardioidaceae</taxon>
        <taxon>Nocardioides</taxon>
    </lineage>
</organism>
<keyword evidence="2" id="KW-1185">Reference proteome</keyword>
<gene>
    <name evidence="1" type="ORF">ISU10_00655</name>
</gene>
<dbReference type="Pfam" id="PF22752">
    <property type="entry name" value="DUF488-N3i"/>
    <property type="match status" value="1"/>
</dbReference>
<proteinExistence type="predicted"/>
<sequence length="123" mass="14299">MTQKPDVRLRRIYDDPADDDGIRVLVDRRWPRGVSKARAELDEWCTQVAPSDALRKWYGHDPEKFEEFGSRYRTELREPEQASALRRLRLMASHERLTLLTATKHLDLSQAAVLAELLRVSGQ</sequence>
<comment type="caution">
    <text evidence="1">The sequence shown here is derived from an EMBL/GenBank/DDBJ whole genome shotgun (WGS) entry which is preliminary data.</text>
</comment>
<dbReference type="InterPro" id="IPR052552">
    <property type="entry name" value="YeaO-like"/>
</dbReference>
<accession>A0A930YGQ0</accession>
<reference evidence="1" key="1">
    <citation type="submission" date="2020-11" db="EMBL/GenBank/DDBJ databases">
        <title>Nocardioides cynanchi sp. nov., isolated from soil of rhizosphere of Cynanchum wilfordii.</title>
        <authorList>
            <person name="Lee J.-S."/>
            <person name="Suh M.K."/>
            <person name="Kim J.-S."/>
        </authorList>
    </citation>
    <scope>NUCLEOTIDE SEQUENCE</scope>
    <source>
        <strain evidence="1">KCTC 19276</strain>
    </source>
</reference>
<name>A0A930YGQ0_9ACTN</name>
<dbReference type="PANTHER" id="PTHR36849">
    <property type="entry name" value="CYTOPLASMIC PROTEIN-RELATED"/>
    <property type="match status" value="1"/>
</dbReference>
<evidence type="ECO:0000313" key="2">
    <source>
        <dbReference type="Proteomes" id="UP000660668"/>
    </source>
</evidence>
<dbReference type="RefSeq" id="WP_194694425.1">
    <property type="nucleotide sequence ID" value="NZ_JADKPO010000001.1"/>
</dbReference>
<evidence type="ECO:0000313" key="1">
    <source>
        <dbReference type="EMBL" id="MBF4766272.1"/>
    </source>
</evidence>